<dbReference type="EMBL" id="CBTN010000031">
    <property type="protein sequence ID" value="CDH55667.1"/>
    <property type="molecule type" value="Genomic_DNA"/>
</dbReference>
<dbReference type="InterPro" id="IPR006597">
    <property type="entry name" value="Sel1-like"/>
</dbReference>
<feature type="compositionally biased region" description="Polar residues" evidence="2">
    <location>
        <begin position="1"/>
        <end position="15"/>
    </location>
</feature>
<dbReference type="Proteomes" id="UP000027586">
    <property type="component" value="Unassembled WGS sequence"/>
</dbReference>
<feature type="compositionally biased region" description="Low complexity" evidence="2">
    <location>
        <begin position="246"/>
        <end position="256"/>
    </location>
</feature>
<dbReference type="Pfam" id="PF08238">
    <property type="entry name" value="Sel1"/>
    <property type="match status" value="6"/>
</dbReference>
<name>A0A068S1C9_9FUNG</name>
<comment type="caution">
    <text evidence="3">The sequence shown here is derived from an EMBL/GenBank/DDBJ whole genome shotgun (WGS) entry which is preliminary data.</text>
</comment>
<dbReference type="InterPro" id="IPR011990">
    <property type="entry name" value="TPR-like_helical_dom_sf"/>
</dbReference>
<evidence type="ECO:0000256" key="2">
    <source>
        <dbReference type="SAM" id="MobiDB-lite"/>
    </source>
</evidence>
<dbReference type="OrthoDB" id="272077at2759"/>
<dbReference type="PANTHER" id="PTHR46430">
    <property type="entry name" value="PROTEIN SKT5-RELATED"/>
    <property type="match status" value="1"/>
</dbReference>
<feature type="compositionally biased region" description="Polar residues" evidence="2">
    <location>
        <begin position="23"/>
        <end position="40"/>
    </location>
</feature>
<evidence type="ECO:0000313" key="3">
    <source>
        <dbReference type="EMBL" id="CDH55667.1"/>
    </source>
</evidence>
<dbReference type="InterPro" id="IPR051726">
    <property type="entry name" value="Chitin_Synth_Reg"/>
</dbReference>
<feature type="compositionally biased region" description="Low complexity" evidence="2">
    <location>
        <begin position="143"/>
        <end position="162"/>
    </location>
</feature>
<reference evidence="3" key="1">
    <citation type="submission" date="2013-08" db="EMBL/GenBank/DDBJ databases">
        <title>Gene expansion shapes genome architecture in the human pathogen Lichtheimia corymbifera: an evolutionary genomics analysis in the ancient terrestrial Mucorales (Mucoromycotina).</title>
        <authorList>
            <person name="Schwartze V.U."/>
            <person name="Winter S."/>
            <person name="Shelest E."/>
            <person name="Marcet-Houben M."/>
            <person name="Horn F."/>
            <person name="Wehner S."/>
            <person name="Hoffmann K."/>
            <person name="Riege K."/>
            <person name="Sammeth M."/>
            <person name="Nowrousian M."/>
            <person name="Valiante V."/>
            <person name="Linde J."/>
            <person name="Jacobsen I.D."/>
            <person name="Marz M."/>
            <person name="Brakhage A.A."/>
            <person name="Gabaldon T."/>
            <person name="Bocker S."/>
            <person name="Voigt K."/>
        </authorList>
    </citation>
    <scope>NUCLEOTIDE SEQUENCE [LARGE SCALE GENOMIC DNA]</scope>
    <source>
        <strain evidence="3">FSU 9682</strain>
    </source>
</reference>
<sequence length="881" mass="97612">MSRSSENNNHTSTRTRVFPFRSRTASSERTSPSDTSGEQQSKPKKLNSLFHFNKMDDNDYNQARQPYTPGLETNHRQYPNGRTLDVDDDDDHSDNGTVQPGEGRYTLRVINPDPVSDSSSDEEEDQEEEQRQSYNKKNDDQQRNQQQHPMGQSTQSTTTTTTHARPPLPSPPSAKLEIAAPTFDSNDRQQSTTAYVTQFLSTASSPTTSSLSLASSSAQHTQVTAAAASTGSRRSSSNHGMMNNITTPPTTTTHCSSNITATAITTTTTSTTAPSLNRRQSKTLHEKPGSVELLPPLDLDPLDWSTFTSNIKASKRLSNIPRVVLGPVSSTNNNNNDDVEGVSKSSIQDETAVTSRPTMFMDQEQLVETPLTLTPRTSQSSMQPRYEPPTPRMQPSLLSPSDSGIISPSLYQGQRSIATTTHESVLTSTMTRNTPQSKYSKASFSLTNNRDALKLYREMAEKTNDPQVQLSYAKYLLEIAPLYDKTTASTSFNGIKSSHQHQRRESSSMNELVKRGRASLTYHGMRRSSDLGDLDSANKKRALEEEGVRWIRGLAKQEVGEAAYLLAKWMDEYKYGCRPNPSKAQRLHEIAARSGIPESMYATAQHLEHQGNHAAALRYYKEAAEKGLVAAVHRLAEITLHGELGQRQNMTTGLALLAQAAESANETCAEPLYVFAQVLANTYPRADIPSELVQSYGGVDAAMPTFERAAALGHAGAQSYMGYIYEHGLYGVSIDMAKSFEYYDKAAKEGHDASAMLGLARLYNGGTHGPDDFDEQWRCEHDVSRWLELTGRNEDASFYWCQCATEQGLVDAFFLLGWYYETGFGTPKDHVRAQLYYQRAVNKGCNDAAARLKHLDIATITSTTSTTTHEHRRDSQQCNIM</sequence>
<evidence type="ECO:0000256" key="1">
    <source>
        <dbReference type="ARBA" id="ARBA00022737"/>
    </source>
</evidence>
<feature type="compositionally biased region" description="Acidic residues" evidence="2">
    <location>
        <begin position="119"/>
        <end position="128"/>
    </location>
</feature>
<keyword evidence="4" id="KW-1185">Reference proteome</keyword>
<feature type="compositionally biased region" description="Polar residues" evidence="2">
    <location>
        <begin position="374"/>
        <end position="383"/>
    </location>
</feature>
<feature type="region of interest" description="Disordered" evidence="2">
    <location>
        <begin position="224"/>
        <end position="256"/>
    </location>
</feature>
<dbReference type="VEuPathDB" id="FungiDB:LCOR_06785.1"/>
<dbReference type="Gene3D" id="1.25.40.10">
    <property type="entry name" value="Tetratricopeptide repeat domain"/>
    <property type="match status" value="2"/>
</dbReference>
<dbReference type="STRING" id="1263082.A0A068S1C9"/>
<dbReference type="SMART" id="SM00671">
    <property type="entry name" value="SEL1"/>
    <property type="match status" value="5"/>
</dbReference>
<dbReference type="AlphaFoldDB" id="A0A068S1C9"/>
<dbReference type="SUPFAM" id="SSF81901">
    <property type="entry name" value="HCP-like"/>
    <property type="match status" value="3"/>
</dbReference>
<proteinExistence type="predicted"/>
<protein>
    <submittedName>
        <fullName evidence="3">Chitin synthase activator</fullName>
    </submittedName>
</protein>
<feature type="compositionally biased region" description="Low complexity" evidence="2">
    <location>
        <begin position="224"/>
        <end position="237"/>
    </location>
</feature>
<keyword evidence="1" id="KW-0677">Repeat</keyword>
<feature type="region of interest" description="Disordered" evidence="2">
    <location>
        <begin position="374"/>
        <end position="394"/>
    </location>
</feature>
<gene>
    <name evidence="3" type="ORF">LCOR_06785.1</name>
</gene>
<feature type="region of interest" description="Disordered" evidence="2">
    <location>
        <begin position="328"/>
        <end position="350"/>
    </location>
</feature>
<feature type="region of interest" description="Disordered" evidence="2">
    <location>
        <begin position="1"/>
        <end position="176"/>
    </location>
</feature>
<dbReference type="PANTHER" id="PTHR46430:SF2">
    <property type="entry name" value="CHITIN SYNTHASE REGULATORY FACTOR 4"/>
    <property type="match status" value="1"/>
</dbReference>
<accession>A0A068S1C9</accession>
<evidence type="ECO:0000313" key="4">
    <source>
        <dbReference type="Proteomes" id="UP000027586"/>
    </source>
</evidence>
<organism evidence="3 4">
    <name type="scientific">Lichtheimia corymbifera JMRC:FSU:9682</name>
    <dbReference type="NCBI Taxonomy" id="1263082"/>
    <lineage>
        <taxon>Eukaryota</taxon>
        <taxon>Fungi</taxon>
        <taxon>Fungi incertae sedis</taxon>
        <taxon>Mucoromycota</taxon>
        <taxon>Mucoromycotina</taxon>
        <taxon>Mucoromycetes</taxon>
        <taxon>Mucorales</taxon>
        <taxon>Lichtheimiaceae</taxon>
        <taxon>Lichtheimia</taxon>
    </lineage>
</organism>